<gene>
    <name evidence="1" type="primary">PLEKHG4B_0</name>
    <name evidence="1" type="ORF">TNCT_374191</name>
</gene>
<accession>A0A8X6G0Q1</accession>
<name>A0A8X6G0Q1_TRICU</name>
<dbReference type="OrthoDB" id="10298531at2759"/>
<proteinExistence type="predicted"/>
<sequence length="102" mass="11391">MATLVAEDDEGEEERRALLVAGEEGISRVAVGRLLEELFEGSWRRSRMRCTRDSWVQTEQDGSCIKIPSTSAPEKAVDDKEDLRSLAPLASEEEFCSGKFLI</sequence>
<comment type="caution">
    <text evidence="1">The sequence shown here is derived from an EMBL/GenBank/DDBJ whole genome shotgun (WGS) entry which is preliminary data.</text>
</comment>
<dbReference type="AlphaFoldDB" id="A0A8X6G0Q1"/>
<protein>
    <submittedName>
        <fullName evidence="1">Pleckstrin y domain-containing family G member 4B</fullName>
    </submittedName>
</protein>
<evidence type="ECO:0000313" key="1">
    <source>
        <dbReference type="EMBL" id="GFQ93038.1"/>
    </source>
</evidence>
<dbReference type="Proteomes" id="UP000887116">
    <property type="component" value="Unassembled WGS sequence"/>
</dbReference>
<keyword evidence="2" id="KW-1185">Reference proteome</keyword>
<dbReference type="EMBL" id="BMAO01014124">
    <property type="protein sequence ID" value="GFQ93038.1"/>
    <property type="molecule type" value="Genomic_DNA"/>
</dbReference>
<reference evidence="1" key="1">
    <citation type="submission" date="2020-07" db="EMBL/GenBank/DDBJ databases">
        <title>Multicomponent nature underlies the extraordinary mechanical properties of spider dragline silk.</title>
        <authorList>
            <person name="Kono N."/>
            <person name="Nakamura H."/>
            <person name="Mori M."/>
            <person name="Yoshida Y."/>
            <person name="Ohtoshi R."/>
            <person name="Malay A.D."/>
            <person name="Moran D.A.P."/>
            <person name="Tomita M."/>
            <person name="Numata K."/>
            <person name="Arakawa K."/>
        </authorList>
    </citation>
    <scope>NUCLEOTIDE SEQUENCE</scope>
</reference>
<evidence type="ECO:0000313" key="2">
    <source>
        <dbReference type="Proteomes" id="UP000887116"/>
    </source>
</evidence>
<organism evidence="1 2">
    <name type="scientific">Trichonephila clavata</name>
    <name type="common">Joro spider</name>
    <name type="synonym">Nephila clavata</name>
    <dbReference type="NCBI Taxonomy" id="2740835"/>
    <lineage>
        <taxon>Eukaryota</taxon>
        <taxon>Metazoa</taxon>
        <taxon>Ecdysozoa</taxon>
        <taxon>Arthropoda</taxon>
        <taxon>Chelicerata</taxon>
        <taxon>Arachnida</taxon>
        <taxon>Araneae</taxon>
        <taxon>Araneomorphae</taxon>
        <taxon>Entelegynae</taxon>
        <taxon>Araneoidea</taxon>
        <taxon>Nephilidae</taxon>
        <taxon>Trichonephila</taxon>
    </lineage>
</organism>